<dbReference type="InterPro" id="IPR029068">
    <property type="entry name" value="Glyas_Bleomycin-R_OHBP_Dase"/>
</dbReference>
<protein>
    <recommendedName>
        <fullName evidence="3">VOC domain-containing protein</fullName>
    </recommendedName>
</protein>
<dbReference type="SUPFAM" id="SSF54593">
    <property type="entry name" value="Glyoxalase/Bleomycin resistance protein/Dihydroxybiphenyl dioxygenase"/>
    <property type="match status" value="1"/>
</dbReference>
<evidence type="ECO:0008006" key="3">
    <source>
        <dbReference type="Google" id="ProtNLM"/>
    </source>
</evidence>
<dbReference type="Gene3D" id="3.10.180.10">
    <property type="entry name" value="2,3-Dihydroxybiphenyl 1,2-Dioxygenase, domain 1"/>
    <property type="match status" value="1"/>
</dbReference>
<dbReference type="Proteomes" id="UP000242662">
    <property type="component" value="Unassembled WGS sequence"/>
</dbReference>
<gene>
    <name evidence="1" type="ORF">SAMN05421737_102188</name>
</gene>
<sequence length="117" mass="13105">MHIHHIGVRVDDLEDVLIDWMCTWGFTLEWLFGTAVERCVCLKKGEVRVELVETVEEGASFHLAFVGIKTQVTETSAALKHVGFVQTDEMMLPSGEQAYYFISGEGLEVELVVMAPC</sequence>
<name>A0A1G6H1Y4_9BACI</name>
<dbReference type="STRING" id="1464122.SAMN05421737_102188"/>
<evidence type="ECO:0000313" key="2">
    <source>
        <dbReference type="Proteomes" id="UP000242662"/>
    </source>
</evidence>
<reference evidence="2" key="1">
    <citation type="submission" date="2016-09" db="EMBL/GenBank/DDBJ databases">
        <authorList>
            <person name="Varghese N."/>
            <person name="Submissions S."/>
        </authorList>
    </citation>
    <scope>NUCLEOTIDE SEQUENCE [LARGE SCALE GENOMIC DNA]</scope>
    <source>
        <strain evidence="2">25nlg</strain>
    </source>
</reference>
<evidence type="ECO:0000313" key="1">
    <source>
        <dbReference type="EMBL" id="SDB87406.1"/>
    </source>
</evidence>
<dbReference type="OrthoDB" id="9814858at2"/>
<proteinExistence type="predicted"/>
<dbReference type="AlphaFoldDB" id="A0A1G6H1Y4"/>
<organism evidence="1 2">
    <name type="scientific">Shouchella lonarensis</name>
    <dbReference type="NCBI Taxonomy" id="1464122"/>
    <lineage>
        <taxon>Bacteria</taxon>
        <taxon>Bacillati</taxon>
        <taxon>Bacillota</taxon>
        <taxon>Bacilli</taxon>
        <taxon>Bacillales</taxon>
        <taxon>Bacillaceae</taxon>
        <taxon>Shouchella</taxon>
    </lineage>
</organism>
<accession>A0A1G6H1Y4</accession>
<dbReference type="EMBL" id="FMYM01000002">
    <property type="protein sequence ID" value="SDB87406.1"/>
    <property type="molecule type" value="Genomic_DNA"/>
</dbReference>
<dbReference type="RefSeq" id="WP_090774765.1">
    <property type="nucleotide sequence ID" value="NZ_FMYM01000002.1"/>
</dbReference>
<keyword evidence="2" id="KW-1185">Reference proteome</keyword>